<organism evidence="1 2">
    <name type="scientific">Xylaria curta</name>
    <dbReference type="NCBI Taxonomy" id="42375"/>
    <lineage>
        <taxon>Eukaryota</taxon>
        <taxon>Fungi</taxon>
        <taxon>Dikarya</taxon>
        <taxon>Ascomycota</taxon>
        <taxon>Pezizomycotina</taxon>
        <taxon>Sordariomycetes</taxon>
        <taxon>Xylariomycetidae</taxon>
        <taxon>Xylariales</taxon>
        <taxon>Xylariaceae</taxon>
        <taxon>Xylaria</taxon>
    </lineage>
</organism>
<dbReference type="EMBL" id="JAPDGR010002766">
    <property type="protein sequence ID" value="KAJ2974306.1"/>
    <property type="molecule type" value="Genomic_DNA"/>
</dbReference>
<evidence type="ECO:0000313" key="2">
    <source>
        <dbReference type="Proteomes" id="UP001143856"/>
    </source>
</evidence>
<accession>A0ACC1N748</accession>
<sequence>MKRDGDGGSSPSINTNLVPFTNALAAHLDHHLALDIFHPGLRVLRVVCDAFALSEGRMKVFAPPSSRNGDDGVDDVSATKVAVETFLRDLILRAQGREWSASARWLANMEATW</sequence>
<keyword evidence="2" id="KW-1185">Reference proteome</keyword>
<name>A0ACC1N748_9PEZI</name>
<reference evidence="1" key="1">
    <citation type="submission" date="2022-10" db="EMBL/GenBank/DDBJ databases">
        <title>Genome Sequence of Xylaria curta.</title>
        <authorList>
            <person name="Buettner E."/>
        </authorList>
    </citation>
    <scope>NUCLEOTIDE SEQUENCE</scope>
    <source>
        <strain evidence="1">Babe10</strain>
    </source>
</reference>
<gene>
    <name evidence="1" type="ORF">NUW58_g8697</name>
</gene>
<dbReference type="Proteomes" id="UP001143856">
    <property type="component" value="Unassembled WGS sequence"/>
</dbReference>
<comment type="caution">
    <text evidence="1">The sequence shown here is derived from an EMBL/GenBank/DDBJ whole genome shotgun (WGS) entry which is preliminary data.</text>
</comment>
<protein>
    <submittedName>
        <fullName evidence="1">Uncharacterized protein</fullName>
    </submittedName>
</protein>
<proteinExistence type="predicted"/>
<evidence type="ECO:0000313" key="1">
    <source>
        <dbReference type="EMBL" id="KAJ2974306.1"/>
    </source>
</evidence>